<dbReference type="RefSeq" id="WP_336807594.1">
    <property type="nucleotide sequence ID" value="NZ_JBBBNY010000005.1"/>
</dbReference>
<protein>
    <recommendedName>
        <fullName evidence="5">7-methyl-GTP pyrophosphatase</fullName>
        <shortName evidence="5">m(7)GTP pyrophosphatase</shortName>
        <ecNumber evidence="5">3.6.1.-</ecNumber>
    </recommendedName>
</protein>
<evidence type="ECO:0000256" key="5">
    <source>
        <dbReference type="HAMAP-Rule" id="MF_00528"/>
    </source>
</evidence>
<feature type="site" description="Important for substrate specificity" evidence="5">
    <location>
        <position position="70"/>
    </location>
</feature>
<dbReference type="CDD" id="cd00555">
    <property type="entry name" value="Maf"/>
    <property type="match status" value="1"/>
</dbReference>
<dbReference type="PANTHER" id="PTHR43213:SF10">
    <property type="entry name" value="7-METHYL-GTP PYROPHOSPHATASE"/>
    <property type="match status" value="1"/>
</dbReference>
<comment type="cofactor">
    <cofactor evidence="5">
        <name>a divalent metal cation</name>
        <dbReference type="ChEBI" id="CHEBI:60240"/>
    </cofactor>
</comment>
<gene>
    <name evidence="6" type="ORF">WAT24_09405</name>
</gene>
<comment type="subcellular location">
    <subcellularLocation>
        <location evidence="1 5">Cytoplasm</location>
    </subcellularLocation>
</comment>
<dbReference type="InterPro" id="IPR003697">
    <property type="entry name" value="Maf-like"/>
</dbReference>
<keyword evidence="3 5" id="KW-0378">Hydrolase</keyword>
<comment type="caution">
    <text evidence="5">Lacks conserved residue(s) required for the propagation of feature annotation.</text>
</comment>
<evidence type="ECO:0000313" key="6">
    <source>
        <dbReference type="EMBL" id="MEI7036969.1"/>
    </source>
</evidence>
<feature type="site" description="Important for substrate specificity" evidence="5">
    <location>
        <position position="12"/>
    </location>
</feature>
<comment type="catalytic activity">
    <reaction evidence="5">
        <text>N(7)-methyl-GTP + H2O = N(7)-methyl-GMP + diphosphate + H(+)</text>
        <dbReference type="Rhea" id="RHEA:58744"/>
        <dbReference type="ChEBI" id="CHEBI:15377"/>
        <dbReference type="ChEBI" id="CHEBI:15378"/>
        <dbReference type="ChEBI" id="CHEBI:33019"/>
        <dbReference type="ChEBI" id="CHEBI:58285"/>
        <dbReference type="ChEBI" id="CHEBI:87133"/>
    </reaction>
</comment>
<evidence type="ECO:0000256" key="1">
    <source>
        <dbReference type="ARBA" id="ARBA00004496"/>
    </source>
</evidence>
<dbReference type="PANTHER" id="PTHR43213">
    <property type="entry name" value="BIFUNCTIONAL DTTP/UTP PYROPHOSPHATASE/METHYLTRANSFERASE PROTEIN-RELATED"/>
    <property type="match status" value="1"/>
</dbReference>
<name>A0ABU8JCL0_9GAMM</name>
<reference evidence="6 7" key="1">
    <citation type="journal article" date="2014" name="Int. J. Syst. Evol. Microbiol.">
        <title>Fulvimonas yonginensis sp. nov., isolated from greenhouse soil, and emended description of the genus Fulvimonas.</title>
        <authorList>
            <person name="Ahn J.H."/>
            <person name="Kim S.J."/>
            <person name="Weon H.Y."/>
            <person name="Hong S.B."/>
            <person name="Seok S.J."/>
            <person name="Kwon S.W."/>
        </authorList>
    </citation>
    <scope>NUCLEOTIDE SEQUENCE [LARGE SCALE GENOMIC DNA]</scope>
    <source>
        <strain evidence="6 7">KACC 16952</strain>
    </source>
</reference>
<comment type="caution">
    <text evidence="6">The sequence shown here is derived from an EMBL/GenBank/DDBJ whole genome shotgun (WGS) entry which is preliminary data.</text>
</comment>
<keyword evidence="2 5" id="KW-0963">Cytoplasm</keyword>
<dbReference type="Proteomes" id="UP001381174">
    <property type="component" value="Unassembled WGS sequence"/>
</dbReference>
<feature type="active site" description="Proton acceptor" evidence="5">
    <location>
        <position position="69"/>
    </location>
</feature>
<dbReference type="EMBL" id="JBBBNY010000005">
    <property type="protein sequence ID" value="MEI7036969.1"/>
    <property type="molecule type" value="Genomic_DNA"/>
</dbReference>
<dbReference type="InterPro" id="IPR029001">
    <property type="entry name" value="ITPase-like_fam"/>
</dbReference>
<dbReference type="HAMAP" id="MF_00528">
    <property type="entry name" value="Maf"/>
    <property type="match status" value="1"/>
</dbReference>
<feature type="site" description="Important for substrate specificity" evidence="5">
    <location>
        <position position="154"/>
    </location>
</feature>
<dbReference type="NCBIfam" id="TIGR00172">
    <property type="entry name" value="maf"/>
    <property type="match status" value="1"/>
</dbReference>
<keyword evidence="4 5" id="KW-0546">Nucleotide metabolism</keyword>
<evidence type="ECO:0000256" key="2">
    <source>
        <dbReference type="ARBA" id="ARBA00022490"/>
    </source>
</evidence>
<dbReference type="Gene3D" id="3.90.950.10">
    <property type="match status" value="1"/>
</dbReference>
<organism evidence="6 7">
    <name type="scientific">Fulvimonas yonginensis</name>
    <dbReference type="NCBI Taxonomy" id="1495200"/>
    <lineage>
        <taxon>Bacteria</taxon>
        <taxon>Pseudomonadati</taxon>
        <taxon>Pseudomonadota</taxon>
        <taxon>Gammaproteobacteria</taxon>
        <taxon>Lysobacterales</taxon>
        <taxon>Rhodanobacteraceae</taxon>
        <taxon>Fulvimonas</taxon>
    </lineage>
</organism>
<proteinExistence type="inferred from homology"/>
<dbReference type="PIRSF" id="PIRSF006305">
    <property type="entry name" value="Maf"/>
    <property type="match status" value="1"/>
</dbReference>
<comment type="similarity">
    <text evidence="5">Belongs to the Maf family. YceF subfamily.</text>
</comment>
<dbReference type="EC" id="3.6.1.-" evidence="5"/>
<keyword evidence="7" id="KW-1185">Reference proteome</keyword>
<dbReference type="Pfam" id="PF02545">
    <property type="entry name" value="Maf"/>
    <property type="match status" value="1"/>
</dbReference>
<dbReference type="SUPFAM" id="SSF52972">
    <property type="entry name" value="ITPase-like"/>
    <property type="match status" value="1"/>
</dbReference>
<sequence>MTRLVLGSTSRYRAELLRRLTADFEQRAPGTDETLRPGETPAEGVLRLAAAKADAAAQGLPDALVIGSDQIAELDGRALGKPGSAEAARVQLAACAGREVCFHTALCLLDTRDGRRRTHVDVTRVWFRPLSGEEIARYVERERPLDCAGSFKCEGLGIALFERIENSDPTALVGLPLIALARLLREAGLALP</sequence>
<evidence type="ECO:0000256" key="3">
    <source>
        <dbReference type="ARBA" id="ARBA00022801"/>
    </source>
</evidence>
<evidence type="ECO:0000313" key="7">
    <source>
        <dbReference type="Proteomes" id="UP001381174"/>
    </source>
</evidence>
<evidence type="ECO:0000256" key="4">
    <source>
        <dbReference type="ARBA" id="ARBA00023080"/>
    </source>
</evidence>
<accession>A0ABU8JCL0</accession>
<comment type="function">
    <text evidence="5">Nucleoside triphosphate pyrophosphatase that hydrolyzes 7-methyl-GTP (m(7)GTP). May have a dual role in cell division arrest and in preventing the incorporation of modified nucleotides into cellular nucleic acids.</text>
</comment>